<keyword evidence="3" id="KW-0812">Transmembrane</keyword>
<feature type="binding site" description="axial binding residue" evidence="7">
    <location>
        <position position="525"/>
    </location>
    <ligand>
        <name>heme</name>
        <dbReference type="ChEBI" id="CHEBI:30413"/>
    </ligand>
    <ligandPart>
        <name>Fe</name>
        <dbReference type="ChEBI" id="CHEBI:18248"/>
    </ligandPart>
</feature>
<evidence type="ECO:0000256" key="7">
    <source>
        <dbReference type="PIRSR" id="PIRSR602401-1"/>
    </source>
</evidence>
<dbReference type="GO" id="GO:0016132">
    <property type="term" value="P:brassinosteroid biosynthetic process"/>
    <property type="evidence" value="ECO:0007669"/>
    <property type="project" value="TreeGrafter"/>
</dbReference>
<keyword evidence="5" id="KW-0472">Membrane</keyword>
<keyword evidence="7" id="KW-0349">Heme</keyword>
<dbReference type="InterPro" id="IPR001128">
    <property type="entry name" value="Cyt_P450"/>
</dbReference>
<proteinExistence type="inferred from homology"/>
<dbReference type="Pfam" id="PF00067">
    <property type="entry name" value="p450"/>
    <property type="match status" value="1"/>
</dbReference>
<dbReference type="InterPro" id="IPR002401">
    <property type="entry name" value="Cyt_P450_E_grp-I"/>
</dbReference>
<evidence type="ECO:0000256" key="1">
    <source>
        <dbReference type="ARBA" id="ARBA00004167"/>
    </source>
</evidence>
<dbReference type="PROSITE" id="PS00086">
    <property type="entry name" value="CYTOCHROME_P450"/>
    <property type="match status" value="1"/>
</dbReference>
<evidence type="ECO:0000256" key="3">
    <source>
        <dbReference type="ARBA" id="ARBA00022692"/>
    </source>
</evidence>
<sequence>MSILGLCVVALLVRCITHWIYKWRNPKCNGILPPGSMGLPLIGETIQLIIPSYSLDVSPFIKKRLQRYGPVFRTSVAGRPVVVSTDPKFNHFILQQEGKLVESWYLDLFAKVFKQGENRPDGGYIHKYMRNLALSHFGGESLKAKLLPQLEELVNKIISTWSSQESIEVKCAAAEGKVFSLPEMACQRHSLPLVGGFLCMVMSMHVSCVLAPMNPSLSLPADLMTVIHGHLSLGTDSPPPNHTPQIEVNIRRVASSRCQESWLLMKWRAGMSCRVLSNLKMVDWLLLSRWRGCLDSDLMGPTDWLSSAILGAGLTNAWAPAVFPMNPMDHKKALNVMRDVLNKRLSSPDETHQGDVLDHLIKDMEVENFLTKEFAVQLRFGLLFVTFDSLSATLTLAFKLLAENPTVLEELTAEHEAILKWRENPNSPITWEEYKSMTFTLYVINETLRLGSVTPGLIQRARKDIQVNGYIIPAGWAIMAVTSALQLDPNTFEDPLAFNPWRWKDVKANVISKHFLPFGGGMKQCAGAEYSRVLLSLFFHVLVTKYRWTKIEGGDIVRTPILKFRDALRPELAHFAMLPWYIWYRRNNNRLNTSQESIATAQIWAHELLAEKINFNGATFNEQGEAGLGVIVRNSQARQAVALARDLWLNNHVFQGDSSTIVNSLCGDTIFLASYGHILEDTRAVAFPINHSFSFFHTHRQGNAVTQALARKAKNIIAVNIWFQTVPYGSFSCNPL</sequence>
<dbReference type="Gene3D" id="1.10.630.10">
    <property type="entry name" value="Cytochrome P450"/>
    <property type="match status" value="2"/>
</dbReference>
<evidence type="ECO:0000256" key="4">
    <source>
        <dbReference type="ARBA" id="ARBA00022723"/>
    </source>
</evidence>
<dbReference type="GO" id="GO:0020037">
    <property type="term" value="F:heme binding"/>
    <property type="evidence" value="ECO:0007669"/>
    <property type="project" value="InterPro"/>
</dbReference>
<protein>
    <recommendedName>
        <fullName evidence="9">Cytochrome P450</fullName>
    </recommendedName>
</protein>
<name>A0A2N9GN81_FAGSY</name>
<dbReference type="GO" id="GO:0010268">
    <property type="term" value="P:brassinosteroid homeostasis"/>
    <property type="evidence" value="ECO:0007669"/>
    <property type="project" value="TreeGrafter"/>
</dbReference>
<dbReference type="GO" id="GO:0005506">
    <property type="term" value="F:iron ion binding"/>
    <property type="evidence" value="ECO:0007669"/>
    <property type="project" value="InterPro"/>
</dbReference>
<dbReference type="PRINTS" id="PR00463">
    <property type="entry name" value="EP450I"/>
</dbReference>
<dbReference type="GO" id="GO:0016020">
    <property type="term" value="C:membrane"/>
    <property type="evidence" value="ECO:0007669"/>
    <property type="project" value="UniProtKB-SubCell"/>
</dbReference>
<dbReference type="SUPFAM" id="SSF48264">
    <property type="entry name" value="Cytochrome P450"/>
    <property type="match status" value="1"/>
</dbReference>
<dbReference type="EMBL" id="OIVN01002130">
    <property type="protein sequence ID" value="SPD00869.1"/>
    <property type="molecule type" value="Genomic_DNA"/>
</dbReference>
<evidence type="ECO:0000256" key="6">
    <source>
        <dbReference type="ARBA" id="ARBA00023004"/>
    </source>
</evidence>
<dbReference type="PANTHER" id="PTHR24286:SF305">
    <property type="entry name" value="CYTOCHROME P450 708A2"/>
    <property type="match status" value="1"/>
</dbReference>
<comment type="cofactor">
    <cofactor evidence="7">
        <name>heme</name>
        <dbReference type="ChEBI" id="CHEBI:30413"/>
    </cofactor>
</comment>
<dbReference type="GO" id="GO:0016125">
    <property type="term" value="P:sterol metabolic process"/>
    <property type="evidence" value="ECO:0007669"/>
    <property type="project" value="TreeGrafter"/>
</dbReference>
<comment type="similarity">
    <text evidence="2">Belongs to the cytochrome P450 family.</text>
</comment>
<dbReference type="GO" id="GO:0016705">
    <property type="term" value="F:oxidoreductase activity, acting on paired donors, with incorporation or reduction of molecular oxygen"/>
    <property type="evidence" value="ECO:0007669"/>
    <property type="project" value="InterPro"/>
</dbReference>
<evidence type="ECO:0000313" key="8">
    <source>
        <dbReference type="EMBL" id="SPD00869.1"/>
    </source>
</evidence>
<evidence type="ECO:0000256" key="5">
    <source>
        <dbReference type="ARBA" id="ARBA00022989"/>
    </source>
</evidence>
<reference evidence="8" key="1">
    <citation type="submission" date="2018-02" db="EMBL/GenBank/DDBJ databases">
        <authorList>
            <person name="Cohen D.B."/>
            <person name="Kent A.D."/>
        </authorList>
    </citation>
    <scope>NUCLEOTIDE SEQUENCE</scope>
</reference>
<keyword evidence="6 7" id="KW-0408">Iron</keyword>
<keyword evidence="5" id="KW-1133">Transmembrane helix</keyword>
<dbReference type="PANTHER" id="PTHR24286">
    <property type="entry name" value="CYTOCHROME P450 26"/>
    <property type="match status" value="1"/>
</dbReference>
<dbReference type="InterPro" id="IPR017972">
    <property type="entry name" value="Cyt_P450_CS"/>
</dbReference>
<gene>
    <name evidence="8" type="ORF">FSB_LOCUS28751</name>
</gene>
<evidence type="ECO:0008006" key="9">
    <source>
        <dbReference type="Google" id="ProtNLM"/>
    </source>
</evidence>
<dbReference type="AlphaFoldDB" id="A0A2N9GN81"/>
<dbReference type="GO" id="GO:0004497">
    <property type="term" value="F:monooxygenase activity"/>
    <property type="evidence" value="ECO:0007669"/>
    <property type="project" value="InterPro"/>
</dbReference>
<keyword evidence="4 7" id="KW-0479">Metal-binding</keyword>
<accession>A0A2N9GN81</accession>
<comment type="subcellular location">
    <subcellularLocation>
        <location evidence="1">Membrane</location>
        <topology evidence="1">Single-pass membrane protein</topology>
    </subcellularLocation>
</comment>
<evidence type="ECO:0000256" key="2">
    <source>
        <dbReference type="ARBA" id="ARBA00010617"/>
    </source>
</evidence>
<dbReference type="InterPro" id="IPR036396">
    <property type="entry name" value="Cyt_P450_sf"/>
</dbReference>
<organism evidence="8">
    <name type="scientific">Fagus sylvatica</name>
    <name type="common">Beechnut</name>
    <dbReference type="NCBI Taxonomy" id="28930"/>
    <lineage>
        <taxon>Eukaryota</taxon>
        <taxon>Viridiplantae</taxon>
        <taxon>Streptophyta</taxon>
        <taxon>Embryophyta</taxon>
        <taxon>Tracheophyta</taxon>
        <taxon>Spermatophyta</taxon>
        <taxon>Magnoliopsida</taxon>
        <taxon>eudicotyledons</taxon>
        <taxon>Gunneridae</taxon>
        <taxon>Pentapetalae</taxon>
        <taxon>rosids</taxon>
        <taxon>fabids</taxon>
        <taxon>Fagales</taxon>
        <taxon>Fagaceae</taxon>
        <taxon>Fagus</taxon>
    </lineage>
</organism>